<proteinExistence type="predicted"/>
<evidence type="ECO:0000313" key="2">
    <source>
        <dbReference type="Proteomes" id="UP001476798"/>
    </source>
</evidence>
<protein>
    <submittedName>
        <fullName evidence="1">Uncharacterized protein</fullName>
    </submittedName>
</protein>
<dbReference type="EMBL" id="JAHRIO010080222">
    <property type="protein sequence ID" value="MEQ2184215.1"/>
    <property type="molecule type" value="Genomic_DNA"/>
</dbReference>
<dbReference type="Proteomes" id="UP001476798">
    <property type="component" value="Unassembled WGS sequence"/>
</dbReference>
<sequence length="107" mass="12172">MLELHTLAEKSLYYSIQLILVHPFHIITFRAKVLINMKRMSAHFDSSVYPAVPQQQQGVLCIIKPLGNSITQASQSHLKVFPFEDFTRIIHTWFNTVPAVGFSSIST</sequence>
<accession>A0ABV0PL40</accession>
<evidence type="ECO:0000313" key="1">
    <source>
        <dbReference type="EMBL" id="MEQ2184215.1"/>
    </source>
</evidence>
<comment type="caution">
    <text evidence="1">The sequence shown here is derived from an EMBL/GenBank/DDBJ whole genome shotgun (WGS) entry which is preliminary data.</text>
</comment>
<name>A0ABV0PL40_9TELE</name>
<organism evidence="1 2">
    <name type="scientific">Goodea atripinnis</name>
    <dbReference type="NCBI Taxonomy" id="208336"/>
    <lineage>
        <taxon>Eukaryota</taxon>
        <taxon>Metazoa</taxon>
        <taxon>Chordata</taxon>
        <taxon>Craniata</taxon>
        <taxon>Vertebrata</taxon>
        <taxon>Euteleostomi</taxon>
        <taxon>Actinopterygii</taxon>
        <taxon>Neopterygii</taxon>
        <taxon>Teleostei</taxon>
        <taxon>Neoteleostei</taxon>
        <taxon>Acanthomorphata</taxon>
        <taxon>Ovalentaria</taxon>
        <taxon>Atherinomorphae</taxon>
        <taxon>Cyprinodontiformes</taxon>
        <taxon>Goodeidae</taxon>
        <taxon>Goodea</taxon>
    </lineage>
</organism>
<gene>
    <name evidence="1" type="ORF">GOODEAATRI_005629</name>
</gene>
<reference evidence="1 2" key="1">
    <citation type="submission" date="2021-06" db="EMBL/GenBank/DDBJ databases">
        <authorList>
            <person name="Palmer J.M."/>
        </authorList>
    </citation>
    <scope>NUCLEOTIDE SEQUENCE [LARGE SCALE GENOMIC DNA]</scope>
    <source>
        <strain evidence="1 2">GA_2019</strain>
        <tissue evidence="1">Muscle</tissue>
    </source>
</reference>
<keyword evidence="2" id="KW-1185">Reference proteome</keyword>